<organism evidence="2 3">
    <name type="scientific">Hypsibius exemplaris</name>
    <name type="common">Freshwater tardigrade</name>
    <dbReference type="NCBI Taxonomy" id="2072580"/>
    <lineage>
        <taxon>Eukaryota</taxon>
        <taxon>Metazoa</taxon>
        <taxon>Ecdysozoa</taxon>
        <taxon>Tardigrada</taxon>
        <taxon>Eutardigrada</taxon>
        <taxon>Parachela</taxon>
        <taxon>Hypsibioidea</taxon>
        <taxon>Hypsibiidae</taxon>
        <taxon>Hypsibius</taxon>
    </lineage>
</organism>
<evidence type="ECO:0000313" key="3">
    <source>
        <dbReference type="Proteomes" id="UP000192578"/>
    </source>
</evidence>
<proteinExistence type="predicted"/>
<evidence type="ECO:0000313" key="2">
    <source>
        <dbReference type="EMBL" id="OWA53612.1"/>
    </source>
</evidence>
<gene>
    <name evidence="2" type="ORF">BV898_18033</name>
</gene>
<comment type="caution">
    <text evidence="2">The sequence shown here is derived from an EMBL/GenBank/DDBJ whole genome shotgun (WGS) entry which is preliminary data.</text>
</comment>
<feature type="transmembrane region" description="Helical" evidence="1">
    <location>
        <begin position="122"/>
        <end position="145"/>
    </location>
</feature>
<evidence type="ECO:0000256" key="1">
    <source>
        <dbReference type="SAM" id="Phobius"/>
    </source>
</evidence>
<reference evidence="3" key="1">
    <citation type="submission" date="2017-01" db="EMBL/GenBank/DDBJ databases">
        <title>Comparative genomics of anhydrobiosis in the tardigrade Hypsibius dujardini.</title>
        <authorList>
            <person name="Yoshida Y."/>
            <person name="Koutsovoulos G."/>
            <person name="Laetsch D."/>
            <person name="Stevens L."/>
            <person name="Kumar S."/>
            <person name="Horikawa D."/>
            <person name="Ishino K."/>
            <person name="Komine S."/>
            <person name="Tomita M."/>
            <person name="Blaxter M."/>
            <person name="Arakawa K."/>
        </authorList>
    </citation>
    <scope>NUCLEOTIDE SEQUENCE [LARGE SCALE GENOMIC DNA]</scope>
    <source>
        <strain evidence="3">Z151</strain>
    </source>
</reference>
<dbReference type="AlphaFoldDB" id="A0A9X6NGL7"/>
<keyword evidence="1" id="KW-0472">Membrane</keyword>
<name>A0A9X6NGL7_HYPEX</name>
<accession>A0A9X6NGL7</accession>
<dbReference type="Proteomes" id="UP000192578">
    <property type="component" value="Unassembled WGS sequence"/>
</dbReference>
<keyword evidence="1" id="KW-1133">Transmembrane helix</keyword>
<dbReference type="EMBL" id="MTYJ01000333">
    <property type="protein sequence ID" value="OWA53612.1"/>
    <property type="molecule type" value="Genomic_DNA"/>
</dbReference>
<protein>
    <submittedName>
        <fullName evidence="2">Uncharacterized protein</fullName>
    </submittedName>
</protein>
<keyword evidence="3" id="KW-1185">Reference proteome</keyword>
<keyword evidence="1" id="KW-0812">Transmembrane</keyword>
<sequence length="226" mass="24879">MYRVPVTVYGTYYPNHGVESKGSVDSLVGSAVPCLSQKAVVVLTTEDGQRWNPEAANDGNYIEISGIQTGTKITINSQNMFGMMSDGVSYFVKFDTDSSNMTNMVLDDGITVQQSMNPSLRLALGLGVPLTVIAIIAMVVTTVVYTRWPTIQKRRDEKQCKAVHLVECAKRDKRIGLYPGFIPNENGQALRLATTYEISMRQATESKMITETLRKPKAVAVTDTEV</sequence>